<dbReference type="GO" id="GO:0016491">
    <property type="term" value="F:oxidoreductase activity"/>
    <property type="evidence" value="ECO:0007669"/>
    <property type="project" value="InterPro"/>
</dbReference>
<dbReference type="InterPro" id="IPR002937">
    <property type="entry name" value="Amino_oxidase"/>
</dbReference>
<evidence type="ECO:0000259" key="2">
    <source>
        <dbReference type="Pfam" id="PF01593"/>
    </source>
</evidence>
<comment type="caution">
    <text evidence="3">The sequence shown here is derived from an EMBL/GenBank/DDBJ whole genome shotgun (WGS) entry which is preliminary data.</text>
</comment>
<evidence type="ECO:0000256" key="1">
    <source>
        <dbReference type="ARBA" id="ARBA00005995"/>
    </source>
</evidence>
<name>A0A3L7AIJ1_9MICO</name>
<dbReference type="InterPro" id="IPR050703">
    <property type="entry name" value="Flavin_MAO"/>
</dbReference>
<comment type="similarity">
    <text evidence="1">Belongs to the flavin monoamine oxidase family.</text>
</comment>
<evidence type="ECO:0000313" key="4">
    <source>
        <dbReference type="Proteomes" id="UP000269438"/>
    </source>
</evidence>
<dbReference type="OrthoDB" id="337830at2"/>
<evidence type="ECO:0000313" key="3">
    <source>
        <dbReference type="EMBL" id="RLP80199.1"/>
    </source>
</evidence>
<dbReference type="SUPFAM" id="SSF54373">
    <property type="entry name" value="FAD-linked reductases, C-terminal domain"/>
    <property type="match status" value="1"/>
</dbReference>
<accession>A0A3L7AIJ1</accession>
<dbReference type="EMBL" id="RCUY01000013">
    <property type="protein sequence ID" value="RLP80199.1"/>
    <property type="molecule type" value="Genomic_DNA"/>
</dbReference>
<dbReference type="Pfam" id="PF01593">
    <property type="entry name" value="Amino_oxidase"/>
    <property type="match status" value="2"/>
</dbReference>
<feature type="domain" description="Amine oxidase" evidence="2">
    <location>
        <begin position="23"/>
        <end position="100"/>
    </location>
</feature>
<organism evidence="3 4">
    <name type="scientific">Mycetocola lacteus</name>
    <dbReference type="NCBI Taxonomy" id="76637"/>
    <lineage>
        <taxon>Bacteria</taxon>
        <taxon>Bacillati</taxon>
        <taxon>Actinomycetota</taxon>
        <taxon>Actinomycetes</taxon>
        <taxon>Micrococcales</taxon>
        <taxon>Microbacteriaceae</taxon>
        <taxon>Mycetocola</taxon>
    </lineage>
</organism>
<dbReference type="Proteomes" id="UP000269438">
    <property type="component" value="Unassembled WGS sequence"/>
</dbReference>
<reference evidence="3 4" key="1">
    <citation type="submission" date="2018-10" db="EMBL/GenBank/DDBJ databases">
        <authorList>
            <person name="Li J."/>
        </authorList>
    </citation>
    <scope>NUCLEOTIDE SEQUENCE [LARGE SCALE GENOMIC DNA]</scope>
    <source>
        <strain evidence="3 4">JCM 11654</strain>
    </source>
</reference>
<gene>
    <name evidence="3" type="ORF">D9V34_14115</name>
</gene>
<proteinExistence type="inferred from homology"/>
<dbReference type="AlphaFoldDB" id="A0A3L7AIJ1"/>
<protein>
    <submittedName>
        <fullName evidence="3">FAD-dependent oxidoreductase</fullName>
    </submittedName>
</protein>
<feature type="domain" description="Amine oxidase" evidence="2">
    <location>
        <begin position="116"/>
        <end position="358"/>
    </location>
</feature>
<sequence>MNHVTLNDDDLARCDVVIVGAGVAGLSAANILTSAGATVMVLEARDRVGGRALSTPAGEQRLDLGATWFWPNEPTVQTSRTELGLEAFPQRTAGDALLETPNEGAQRLDGNPIDSPAYRLSDGMQSLPERLADRLSCGTLRLEDPVRALTLTPNGVRVEALHTRLLAQHVIVAVPPALAAEQIRFEPDLPPQLRRIAESTTVWMGSTVKAVAVYATPFWQSEGLSGSAISYSGPFREFHDHSGPDSAPPAIFAFASADAFAGVSLDDAKHSFLAQLERLFGADARGATRVYVQDWSRERYTTPTVIAQQSSTATYGSSQFNEAIGGHIHFASTETATAYAGHVEGAIRAGHSAARRILDQTRSAPR</sequence>
<dbReference type="RefSeq" id="WP_121689137.1">
    <property type="nucleotide sequence ID" value="NZ_RCUY01000013.1"/>
</dbReference>
<dbReference type="PANTHER" id="PTHR43563">
    <property type="entry name" value="AMINE OXIDASE"/>
    <property type="match status" value="1"/>
</dbReference>
<dbReference type="SUPFAM" id="SSF51905">
    <property type="entry name" value="FAD/NAD(P)-binding domain"/>
    <property type="match status" value="1"/>
</dbReference>
<dbReference type="Gene3D" id="3.50.50.60">
    <property type="entry name" value="FAD/NAD(P)-binding domain"/>
    <property type="match status" value="2"/>
</dbReference>
<keyword evidence="4" id="KW-1185">Reference proteome</keyword>
<dbReference type="InterPro" id="IPR036188">
    <property type="entry name" value="FAD/NAD-bd_sf"/>
</dbReference>
<dbReference type="PANTHER" id="PTHR43563:SF1">
    <property type="entry name" value="AMINE OXIDASE [FLAVIN-CONTAINING] B"/>
    <property type="match status" value="1"/>
</dbReference>